<dbReference type="Proteomes" id="UP000309133">
    <property type="component" value="Unassembled WGS sequence"/>
</dbReference>
<comment type="caution">
    <text evidence="1">The sequence shown here is derived from an EMBL/GenBank/DDBJ whole genome shotgun (WGS) entry which is preliminary data.</text>
</comment>
<reference evidence="1 2" key="1">
    <citation type="submission" date="2019-04" db="EMBL/GenBank/DDBJ databases">
        <authorList>
            <person name="Jiang L."/>
        </authorList>
    </citation>
    <scope>NUCLEOTIDE SEQUENCE [LARGE SCALE GENOMIC DNA]</scope>
    <source>
        <strain evidence="1 2">YIM 131853</strain>
    </source>
</reference>
<evidence type="ECO:0000313" key="2">
    <source>
        <dbReference type="Proteomes" id="UP000309133"/>
    </source>
</evidence>
<accession>A0A4V6RZ38</accession>
<dbReference type="EMBL" id="SSSM01000001">
    <property type="protein sequence ID" value="THG33447.1"/>
    <property type="molecule type" value="Genomic_DNA"/>
</dbReference>
<sequence>MDDDDFAVSKDETLTDDHLVLWFFDRLNDWTDEDDNAGYRLEVEKLLLAIWTVPAREVGLAKEIRRDVQALFDRITDQLVFQPPEWIASFF</sequence>
<gene>
    <name evidence="1" type="ORF">E6C64_03665</name>
</gene>
<dbReference type="AlphaFoldDB" id="A0A4V6RZ38"/>
<protein>
    <submittedName>
        <fullName evidence="1">Uncharacterized protein</fullName>
    </submittedName>
</protein>
<organism evidence="1 2">
    <name type="scientific">Naasia lichenicola</name>
    <dbReference type="NCBI Taxonomy" id="2565933"/>
    <lineage>
        <taxon>Bacteria</taxon>
        <taxon>Bacillati</taxon>
        <taxon>Actinomycetota</taxon>
        <taxon>Actinomycetes</taxon>
        <taxon>Micrococcales</taxon>
        <taxon>Microbacteriaceae</taxon>
        <taxon>Naasia</taxon>
    </lineage>
</organism>
<keyword evidence="2" id="KW-1185">Reference proteome</keyword>
<dbReference type="RefSeq" id="WP_136426229.1">
    <property type="nucleotide sequence ID" value="NZ_SSSM01000001.1"/>
</dbReference>
<name>A0A4V6RZ38_9MICO</name>
<proteinExistence type="predicted"/>
<evidence type="ECO:0000313" key="1">
    <source>
        <dbReference type="EMBL" id="THG33447.1"/>
    </source>
</evidence>